<dbReference type="OrthoDB" id="6446531at2759"/>
<accession>A0A8X6PA33</accession>
<name>A0A8X6PA33_NEPPI</name>
<dbReference type="AlphaFoldDB" id="A0A8X6PA33"/>
<protein>
    <submittedName>
        <fullName evidence="1">Uncharacterized protein</fullName>
    </submittedName>
</protein>
<comment type="caution">
    <text evidence="1">The sequence shown here is derived from an EMBL/GenBank/DDBJ whole genome shotgun (WGS) entry which is preliminary data.</text>
</comment>
<proteinExistence type="predicted"/>
<keyword evidence="2" id="KW-1185">Reference proteome</keyword>
<reference evidence="1" key="1">
    <citation type="submission" date="2020-08" db="EMBL/GenBank/DDBJ databases">
        <title>Multicomponent nature underlies the extraordinary mechanical properties of spider dragline silk.</title>
        <authorList>
            <person name="Kono N."/>
            <person name="Nakamura H."/>
            <person name="Mori M."/>
            <person name="Yoshida Y."/>
            <person name="Ohtoshi R."/>
            <person name="Malay A.D."/>
            <person name="Moran D.A.P."/>
            <person name="Tomita M."/>
            <person name="Numata K."/>
            <person name="Arakawa K."/>
        </authorList>
    </citation>
    <scope>NUCLEOTIDE SEQUENCE</scope>
</reference>
<dbReference type="EMBL" id="BMAW01113970">
    <property type="protein sequence ID" value="GFT59706.1"/>
    <property type="molecule type" value="Genomic_DNA"/>
</dbReference>
<organism evidence="1 2">
    <name type="scientific">Nephila pilipes</name>
    <name type="common">Giant wood spider</name>
    <name type="synonym">Nephila maculata</name>
    <dbReference type="NCBI Taxonomy" id="299642"/>
    <lineage>
        <taxon>Eukaryota</taxon>
        <taxon>Metazoa</taxon>
        <taxon>Ecdysozoa</taxon>
        <taxon>Arthropoda</taxon>
        <taxon>Chelicerata</taxon>
        <taxon>Arachnida</taxon>
        <taxon>Araneae</taxon>
        <taxon>Araneomorphae</taxon>
        <taxon>Entelegynae</taxon>
        <taxon>Araneoidea</taxon>
        <taxon>Nephilidae</taxon>
        <taxon>Nephila</taxon>
    </lineage>
</organism>
<sequence length="161" mass="18231">MIISSKDFLKNSYYFRGFLEKGHFLPWTSRTIPAVLRKSRSNRVLFPFAPGNTRNSRITLPSLYRLTTELKAVMVCRIQSTIINEIILCAKVMSCSCRNLNSFSPATVWEAPVSTHTAIFSPKIQRTIKLEGSEFECKLNNVIQFTAVSVSLAPVQVRKTL</sequence>
<evidence type="ECO:0000313" key="1">
    <source>
        <dbReference type="EMBL" id="GFT59706.1"/>
    </source>
</evidence>
<gene>
    <name evidence="1" type="ORF">NPIL_160791</name>
</gene>
<dbReference type="Proteomes" id="UP000887013">
    <property type="component" value="Unassembled WGS sequence"/>
</dbReference>
<evidence type="ECO:0000313" key="2">
    <source>
        <dbReference type="Proteomes" id="UP000887013"/>
    </source>
</evidence>